<dbReference type="PROSITE" id="PS51371">
    <property type="entry name" value="CBS"/>
    <property type="match status" value="2"/>
</dbReference>
<keyword evidence="10" id="KW-0413">Isomerase</keyword>
<dbReference type="NCBIfam" id="TIGR00393">
    <property type="entry name" value="kpsF"/>
    <property type="match status" value="1"/>
</dbReference>
<dbReference type="PIRSF" id="PIRSF004692">
    <property type="entry name" value="KdsD_KpsF"/>
    <property type="match status" value="1"/>
</dbReference>
<evidence type="ECO:0000313" key="11">
    <source>
        <dbReference type="Proteomes" id="UP000233782"/>
    </source>
</evidence>
<keyword evidence="11" id="KW-1185">Reference proteome</keyword>
<dbReference type="Proteomes" id="UP000233782">
    <property type="component" value="Unassembled WGS sequence"/>
</dbReference>
<dbReference type="GO" id="GO:0019146">
    <property type="term" value="F:arabinose-5-phosphate isomerase activity"/>
    <property type="evidence" value="ECO:0007669"/>
    <property type="project" value="UniProtKB-ARBA"/>
</dbReference>
<dbReference type="GO" id="GO:1901135">
    <property type="term" value="P:carbohydrate derivative metabolic process"/>
    <property type="evidence" value="ECO:0007669"/>
    <property type="project" value="InterPro"/>
</dbReference>
<dbReference type="PANTHER" id="PTHR42745">
    <property type="match status" value="1"/>
</dbReference>
<feature type="site" description="Catalytically relevant" evidence="6">
    <location>
        <position position="40"/>
    </location>
</feature>
<dbReference type="GO" id="GO:0097367">
    <property type="term" value="F:carbohydrate derivative binding"/>
    <property type="evidence" value="ECO:0007669"/>
    <property type="project" value="InterPro"/>
</dbReference>
<comment type="caution">
    <text evidence="10">The sequence shown here is derived from an EMBL/GenBank/DDBJ whole genome shotgun (WGS) entry which is preliminary data.</text>
</comment>
<keyword evidence="2" id="KW-0677">Repeat</keyword>
<dbReference type="InterPro" id="IPR001347">
    <property type="entry name" value="SIS_dom"/>
</dbReference>
<evidence type="ECO:0000256" key="1">
    <source>
        <dbReference type="ARBA" id="ARBA00008165"/>
    </source>
</evidence>
<sequence length="309" mass="32891">MTDEAEAIARLADFIDESFENCVKAILNIKGRVVVTGIGKSANIATKIVATLNSTGTPALFMHAADAIHGDLGMIQPDDFVICISKSGNTPEIKVLVPLLKRKGAQLAALVSSTDSYLAQSADFVLNASVEREACPHNLAPTTSTTAALALGDALAVSLLEARGFSSADFATLHPGGSLGKRLYLKVDDIFRQNMAPQVSENAALKDIIIEISSKRLGATAVVKEGTEELVGIITDGDLRRMLNKYDSIDSIRASDIMTASPLSIEPETYAAEALAIMQQKNITQLIVTKAGKFEGFVHLHDLLKEGLI</sequence>
<evidence type="ECO:0000256" key="6">
    <source>
        <dbReference type="PIRSR" id="PIRSR004692-3"/>
    </source>
</evidence>
<dbReference type="InterPro" id="IPR046342">
    <property type="entry name" value="CBS_dom_sf"/>
</dbReference>
<dbReference type="InterPro" id="IPR035474">
    <property type="entry name" value="SIS_Kpsf"/>
</dbReference>
<evidence type="ECO:0000259" key="9">
    <source>
        <dbReference type="PROSITE" id="PS51464"/>
    </source>
</evidence>
<dbReference type="InterPro" id="IPR046348">
    <property type="entry name" value="SIS_dom_sf"/>
</dbReference>
<dbReference type="Gene3D" id="3.40.50.10490">
    <property type="entry name" value="Glucose-6-phosphate isomerase like protein, domain 1"/>
    <property type="match status" value="1"/>
</dbReference>
<dbReference type="PROSITE" id="PS51464">
    <property type="entry name" value="SIS"/>
    <property type="match status" value="1"/>
</dbReference>
<organism evidence="10 11">
    <name type="scientific">Pontibacter ramchanderi</name>
    <dbReference type="NCBI Taxonomy" id="1179743"/>
    <lineage>
        <taxon>Bacteria</taxon>
        <taxon>Pseudomonadati</taxon>
        <taxon>Bacteroidota</taxon>
        <taxon>Cytophagia</taxon>
        <taxon>Cytophagales</taxon>
        <taxon>Hymenobacteraceae</taxon>
        <taxon>Pontibacter</taxon>
    </lineage>
</organism>
<dbReference type="Pfam" id="PF01380">
    <property type="entry name" value="SIS"/>
    <property type="match status" value="1"/>
</dbReference>
<feature type="site" description="Catalytically relevant" evidence="6">
    <location>
        <position position="92"/>
    </location>
</feature>
<gene>
    <name evidence="10" type="ORF">BD749_1727</name>
</gene>
<accession>A0A2N3UB58</accession>
<feature type="site" description="Catalytically relevant" evidence="6">
    <location>
        <position position="174"/>
    </location>
</feature>
<evidence type="ECO:0000256" key="7">
    <source>
        <dbReference type="PROSITE-ProRule" id="PRU00703"/>
    </source>
</evidence>
<dbReference type="InterPro" id="IPR004800">
    <property type="entry name" value="KdsD/KpsF-type"/>
</dbReference>
<dbReference type="GO" id="GO:0005975">
    <property type="term" value="P:carbohydrate metabolic process"/>
    <property type="evidence" value="ECO:0007669"/>
    <property type="project" value="InterPro"/>
</dbReference>
<dbReference type="InterPro" id="IPR050986">
    <property type="entry name" value="GutQ/KpsF_isomerases"/>
</dbReference>
<dbReference type="AlphaFoldDB" id="A0A2N3UB58"/>
<feature type="domain" description="CBS" evidence="8">
    <location>
        <begin position="190"/>
        <end position="251"/>
    </location>
</feature>
<dbReference type="CDD" id="cd04604">
    <property type="entry name" value="CBS_pair_SIS_assoc"/>
    <property type="match status" value="1"/>
</dbReference>
<evidence type="ECO:0000256" key="4">
    <source>
        <dbReference type="PIRNR" id="PIRNR004692"/>
    </source>
</evidence>
<dbReference type="GO" id="GO:0046872">
    <property type="term" value="F:metal ion binding"/>
    <property type="evidence" value="ECO:0007669"/>
    <property type="project" value="UniProtKB-KW"/>
</dbReference>
<dbReference type="SUPFAM" id="SSF53697">
    <property type="entry name" value="SIS domain"/>
    <property type="match status" value="1"/>
</dbReference>
<feature type="site" description="Catalytically relevant" evidence="6">
    <location>
        <position position="133"/>
    </location>
</feature>
<comment type="similarity">
    <text evidence="1 4">Belongs to the SIS family. GutQ/KpsF subfamily.</text>
</comment>
<evidence type="ECO:0000259" key="8">
    <source>
        <dbReference type="PROSITE" id="PS51371"/>
    </source>
</evidence>
<reference evidence="10 11" key="1">
    <citation type="submission" date="2017-12" db="EMBL/GenBank/DDBJ databases">
        <title>Genomic Encyclopedia of Type Strains, Phase III (KMG-III): the genomes of soil and plant-associated and newly described type strains.</title>
        <authorList>
            <person name="Whitman W."/>
        </authorList>
    </citation>
    <scope>NUCLEOTIDE SEQUENCE [LARGE SCALE GENOMIC DNA]</scope>
    <source>
        <strain evidence="10 11">LP43</strain>
    </source>
</reference>
<keyword evidence="5" id="KW-0479">Metal-binding</keyword>
<dbReference type="Pfam" id="PF00571">
    <property type="entry name" value="CBS"/>
    <property type="match status" value="2"/>
</dbReference>
<feature type="domain" description="CBS" evidence="8">
    <location>
        <begin position="258"/>
        <end position="309"/>
    </location>
</feature>
<proteinExistence type="inferred from homology"/>
<evidence type="ECO:0000256" key="3">
    <source>
        <dbReference type="ARBA" id="ARBA00023122"/>
    </source>
</evidence>
<protein>
    <submittedName>
        <fullName evidence="10">Arabinose-5-phosphate isomerase</fullName>
    </submittedName>
</protein>
<feature type="binding site" evidence="5">
    <location>
        <position position="63"/>
    </location>
    <ligand>
        <name>Zn(2+)</name>
        <dbReference type="ChEBI" id="CHEBI:29105"/>
    </ligand>
</feature>
<feature type="domain" description="SIS" evidence="9">
    <location>
        <begin position="22"/>
        <end position="165"/>
    </location>
</feature>
<evidence type="ECO:0000256" key="5">
    <source>
        <dbReference type="PIRSR" id="PIRSR004692-2"/>
    </source>
</evidence>
<evidence type="ECO:0000313" key="10">
    <source>
        <dbReference type="EMBL" id="PKV66597.1"/>
    </source>
</evidence>
<dbReference type="CDD" id="cd05014">
    <property type="entry name" value="SIS_Kpsf"/>
    <property type="match status" value="1"/>
</dbReference>
<dbReference type="EMBL" id="PJMU01000002">
    <property type="protein sequence ID" value="PKV66597.1"/>
    <property type="molecule type" value="Genomic_DNA"/>
</dbReference>
<dbReference type="Gene3D" id="3.10.580.10">
    <property type="entry name" value="CBS-domain"/>
    <property type="match status" value="1"/>
</dbReference>
<keyword evidence="3 7" id="KW-0129">CBS domain</keyword>
<evidence type="ECO:0000256" key="2">
    <source>
        <dbReference type="ARBA" id="ARBA00022737"/>
    </source>
</evidence>
<dbReference type="SMART" id="SM00116">
    <property type="entry name" value="CBS"/>
    <property type="match status" value="2"/>
</dbReference>
<dbReference type="PANTHER" id="PTHR42745:SF1">
    <property type="entry name" value="ARABINOSE 5-PHOSPHATE ISOMERASE KDSD"/>
    <property type="match status" value="1"/>
</dbReference>
<keyword evidence="5" id="KW-0862">Zinc</keyword>
<name>A0A2N3UB58_9BACT</name>
<dbReference type="InterPro" id="IPR000644">
    <property type="entry name" value="CBS_dom"/>
</dbReference>
<dbReference type="FunFam" id="3.40.50.10490:FF:000011">
    <property type="entry name" value="Arabinose 5-phosphate isomerase"/>
    <property type="match status" value="1"/>
</dbReference>